<comment type="caution">
    <text evidence="2">The sequence shown here is derived from an EMBL/GenBank/DDBJ whole genome shotgun (WGS) entry which is preliminary data.</text>
</comment>
<name>A0A7J6VGB5_THATH</name>
<reference evidence="2 3" key="1">
    <citation type="submission" date="2020-06" db="EMBL/GenBank/DDBJ databases">
        <title>Transcriptomic and genomic resources for Thalictrum thalictroides and T. hernandezii: Facilitating candidate gene discovery in an emerging model plant lineage.</title>
        <authorList>
            <person name="Arias T."/>
            <person name="Riano-Pachon D.M."/>
            <person name="Di Stilio V.S."/>
        </authorList>
    </citation>
    <scope>NUCLEOTIDE SEQUENCE [LARGE SCALE GENOMIC DNA]</scope>
    <source>
        <strain evidence="3">cv. WT478/WT964</strain>
        <tissue evidence="2">Leaves</tissue>
    </source>
</reference>
<dbReference type="PANTHER" id="PTHR47290:SF4">
    <property type="entry name" value="RING FINGER PROTEIN"/>
    <property type="match status" value="1"/>
</dbReference>
<dbReference type="AlphaFoldDB" id="A0A7J6VGB5"/>
<organism evidence="2 3">
    <name type="scientific">Thalictrum thalictroides</name>
    <name type="common">Rue-anemone</name>
    <name type="synonym">Anemone thalictroides</name>
    <dbReference type="NCBI Taxonomy" id="46969"/>
    <lineage>
        <taxon>Eukaryota</taxon>
        <taxon>Viridiplantae</taxon>
        <taxon>Streptophyta</taxon>
        <taxon>Embryophyta</taxon>
        <taxon>Tracheophyta</taxon>
        <taxon>Spermatophyta</taxon>
        <taxon>Magnoliopsida</taxon>
        <taxon>Ranunculales</taxon>
        <taxon>Ranunculaceae</taxon>
        <taxon>Thalictroideae</taxon>
        <taxon>Thalictrum</taxon>
    </lineage>
</organism>
<evidence type="ECO:0000313" key="2">
    <source>
        <dbReference type="EMBL" id="KAF5183741.1"/>
    </source>
</evidence>
<sequence>MPEEEEESCCLKSNKEDDDDNDNNKDEPWLQLGLGGDSLLSSGHQQSSSFNNPVNLMQTQGGRCNELVELDLLPSSSSSLQPISSLAFNPTNNNTSSSSTNTMMMMNFHQPLLLQHHHQQQQFSLEHRPPYLWHHPFNSLPSSSSLPVQQPHPSIGMGMGMYYSSSSSLYNTISPSSSSSSGIRVIDAPRKLRSGVWFMIQASQNQ</sequence>
<proteinExistence type="predicted"/>
<feature type="compositionally biased region" description="Low complexity" evidence="1">
    <location>
        <begin position="37"/>
        <end position="49"/>
    </location>
</feature>
<dbReference type="InterPro" id="IPR044171">
    <property type="entry name" value="LAX2-like"/>
</dbReference>
<dbReference type="Proteomes" id="UP000554482">
    <property type="component" value="Unassembled WGS sequence"/>
</dbReference>
<evidence type="ECO:0000256" key="1">
    <source>
        <dbReference type="SAM" id="MobiDB-lite"/>
    </source>
</evidence>
<evidence type="ECO:0000313" key="3">
    <source>
        <dbReference type="Proteomes" id="UP000554482"/>
    </source>
</evidence>
<gene>
    <name evidence="2" type="ORF">FRX31_026672</name>
</gene>
<protein>
    <submittedName>
        <fullName evidence="2">Uncharacterized protein</fullName>
    </submittedName>
</protein>
<dbReference type="PANTHER" id="PTHR47290">
    <property type="entry name" value="RING FINGER PROTEIN"/>
    <property type="match status" value="1"/>
</dbReference>
<feature type="region of interest" description="Disordered" evidence="1">
    <location>
        <begin position="1"/>
        <end position="53"/>
    </location>
</feature>
<accession>A0A7J6VGB5</accession>
<keyword evidence="3" id="KW-1185">Reference proteome</keyword>
<dbReference type="EMBL" id="JABWDY010033026">
    <property type="protein sequence ID" value="KAF5183741.1"/>
    <property type="molecule type" value="Genomic_DNA"/>
</dbReference>